<sequence length="523" mass="55386">MDSQLLPDTPIPLSAPPRTGGFLAPAQAQLVYLGGKQSAPSFVTTLSYANQTVANVKVPDLQFNPHKGFNPLTAVEAAGSDVTESLSQPPLSTFNLITLEWTASRDLSLPALTDHSLTIIGDTAYVYGGLLNRTASADLWQVPLSQAAASVAGTRVNVRRNAPGARYNHCAGRLGNDSILVFSGQSSLTSGFNETQKPETHVFNVTNYSWQNVSSPNSPSARHSAACTTIGDDVYLFGGAQFSPNQLLNDIWRFSAGEMAWNRVVAYNLASQQPPPRVGAVIAPVGRFLVMSGDGADNDPSFYFFDLSSQWWIPTNGSSIEESLLSPSTSTSIVGTARPTPFVSSSSTIPVAPIAASVAAGVVAFAAIGTLVWRTRCLISKERALSDCTYHNDVPPPAYSVEEGSERVDEGFEEVGGPRYSVFENASLPLPPPFVALTTDTSISTLSAQSLATSAGDFKLFPRKPSPSSEPSAPPDDASASSSKSPRPRQCIEPSAPPEIVVDHEARSQAASYPRPPSPSEPS</sequence>
<feature type="compositionally biased region" description="Pro residues" evidence="3">
    <location>
        <begin position="514"/>
        <end position="523"/>
    </location>
</feature>
<dbReference type="SUPFAM" id="SSF117281">
    <property type="entry name" value="Kelch motif"/>
    <property type="match status" value="1"/>
</dbReference>
<evidence type="ECO:0000256" key="4">
    <source>
        <dbReference type="SAM" id="Phobius"/>
    </source>
</evidence>
<evidence type="ECO:0000313" key="6">
    <source>
        <dbReference type="Proteomes" id="UP000269721"/>
    </source>
</evidence>
<feature type="compositionally biased region" description="Low complexity" evidence="3">
    <location>
        <begin position="466"/>
        <end position="489"/>
    </location>
</feature>
<evidence type="ECO:0000313" key="5">
    <source>
        <dbReference type="EMBL" id="RKO87473.1"/>
    </source>
</evidence>
<dbReference type="InterPro" id="IPR015915">
    <property type="entry name" value="Kelch-typ_b-propeller"/>
</dbReference>
<organism evidence="5 6">
    <name type="scientific">Blyttiomyces helicus</name>
    <dbReference type="NCBI Taxonomy" id="388810"/>
    <lineage>
        <taxon>Eukaryota</taxon>
        <taxon>Fungi</taxon>
        <taxon>Fungi incertae sedis</taxon>
        <taxon>Chytridiomycota</taxon>
        <taxon>Chytridiomycota incertae sedis</taxon>
        <taxon>Chytridiomycetes</taxon>
        <taxon>Chytridiomycetes incertae sedis</taxon>
        <taxon>Blyttiomyces</taxon>
    </lineage>
</organism>
<dbReference type="AlphaFoldDB" id="A0A4P9W7U3"/>
<gene>
    <name evidence="5" type="ORF">BDK51DRAFT_49459</name>
</gene>
<dbReference type="Pfam" id="PF24681">
    <property type="entry name" value="Kelch_KLHDC2_KLHL20_DRC7"/>
    <property type="match status" value="1"/>
</dbReference>
<evidence type="ECO:0000256" key="1">
    <source>
        <dbReference type="ARBA" id="ARBA00022441"/>
    </source>
</evidence>
<evidence type="ECO:0008006" key="7">
    <source>
        <dbReference type="Google" id="ProtNLM"/>
    </source>
</evidence>
<keyword evidence="4" id="KW-0812">Transmembrane</keyword>
<dbReference type="OrthoDB" id="4447at2759"/>
<dbReference type="Gene3D" id="2.120.10.80">
    <property type="entry name" value="Kelch-type beta propeller"/>
    <property type="match status" value="2"/>
</dbReference>
<name>A0A4P9W7U3_9FUNG</name>
<keyword evidence="4" id="KW-0472">Membrane</keyword>
<feature type="region of interest" description="Disordered" evidence="3">
    <location>
        <begin position="458"/>
        <end position="523"/>
    </location>
</feature>
<accession>A0A4P9W7U3</accession>
<proteinExistence type="predicted"/>
<feature type="transmembrane region" description="Helical" evidence="4">
    <location>
        <begin position="351"/>
        <end position="373"/>
    </location>
</feature>
<keyword evidence="6" id="KW-1185">Reference proteome</keyword>
<dbReference type="EMBL" id="KZ997395">
    <property type="protein sequence ID" value="RKO87473.1"/>
    <property type="molecule type" value="Genomic_DNA"/>
</dbReference>
<protein>
    <recommendedName>
        <fullName evidence="7">Galactose oxidase</fullName>
    </recommendedName>
</protein>
<evidence type="ECO:0000256" key="3">
    <source>
        <dbReference type="SAM" id="MobiDB-lite"/>
    </source>
</evidence>
<reference evidence="6" key="1">
    <citation type="journal article" date="2018" name="Nat. Microbiol.">
        <title>Leveraging single-cell genomics to expand the fungal tree of life.</title>
        <authorList>
            <person name="Ahrendt S.R."/>
            <person name="Quandt C.A."/>
            <person name="Ciobanu D."/>
            <person name="Clum A."/>
            <person name="Salamov A."/>
            <person name="Andreopoulos B."/>
            <person name="Cheng J.F."/>
            <person name="Woyke T."/>
            <person name="Pelin A."/>
            <person name="Henrissat B."/>
            <person name="Reynolds N.K."/>
            <person name="Benny G.L."/>
            <person name="Smith M.E."/>
            <person name="James T.Y."/>
            <person name="Grigoriev I.V."/>
        </authorList>
    </citation>
    <scope>NUCLEOTIDE SEQUENCE [LARGE SCALE GENOMIC DNA]</scope>
</reference>
<keyword evidence="4" id="KW-1133">Transmembrane helix</keyword>
<dbReference type="Proteomes" id="UP000269721">
    <property type="component" value="Unassembled WGS sequence"/>
</dbReference>
<evidence type="ECO:0000256" key="2">
    <source>
        <dbReference type="ARBA" id="ARBA00022737"/>
    </source>
</evidence>
<keyword evidence="2" id="KW-0677">Repeat</keyword>
<dbReference type="PANTHER" id="PTHR46093">
    <property type="entry name" value="ACYL-COA-BINDING DOMAIN-CONTAINING PROTEIN 5"/>
    <property type="match status" value="1"/>
</dbReference>
<keyword evidence="1" id="KW-0880">Kelch repeat</keyword>
<dbReference type="PANTHER" id="PTHR46093:SF18">
    <property type="entry name" value="FIBRONECTIN TYPE-III DOMAIN-CONTAINING PROTEIN"/>
    <property type="match status" value="1"/>
</dbReference>